<name>A0AAP5IG65_9CYAN</name>
<dbReference type="AlphaFoldDB" id="A0AAP5IG65"/>
<evidence type="ECO:0000313" key="2">
    <source>
        <dbReference type="EMBL" id="MDR9900127.1"/>
    </source>
</evidence>
<dbReference type="RefSeq" id="WP_208341491.1">
    <property type="nucleotide sequence ID" value="NZ_CAWQFN010000908.1"/>
</dbReference>
<dbReference type="InterPro" id="IPR002622">
    <property type="entry name" value="Transposase_14"/>
</dbReference>
<reference evidence="3" key="1">
    <citation type="journal article" date="2021" name="Science">
        <title>Hunting the eagle killer: A cyanobacterial neurotoxin causes vacuolar myelinopathy.</title>
        <authorList>
            <person name="Breinlinger S."/>
            <person name="Phillips T.J."/>
            <person name="Haram B.N."/>
            <person name="Mares J."/>
            <person name="Martinez Yerena J.A."/>
            <person name="Hrouzek P."/>
            <person name="Sobotka R."/>
            <person name="Henderson W.M."/>
            <person name="Schmieder P."/>
            <person name="Williams S.M."/>
            <person name="Lauderdale J.D."/>
            <person name="Wilde H.D."/>
            <person name="Gerrin W."/>
            <person name="Kust A."/>
            <person name="Washington J.W."/>
            <person name="Wagner C."/>
            <person name="Geier B."/>
            <person name="Liebeke M."/>
            <person name="Enke H."/>
            <person name="Niedermeyer T.H.J."/>
            <person name="Wilde S.B."/>
        </authorList>
    </citation>
    <scope>NUCLEOTIDE SEQUENCE [LARGE SCALE GENOMIC DNA]</scope>
    <source>
        <strain evidence="3">Thurmond2011</strain>
    </source>
</reference>
<protein>
    <submittedName>
        <fullName evidence="2">IS630 transposase-related protein</fullName>
    </submittedName>
</protein>
<evidence type="ECO:0000313" key="3">
    <source>
        <dbReference type="Proteomes" id="UP000667802"/>
    </source>
</evidence>
<evidence type="ECO:0000259" key="1">
    <source>
        <dbReference type="Pfam" id="PF01710"/>
    </source>
</evidence>
<dbReference type="EMBL" id="JAALHA020000031">
    <property type="protein sequence ID" value="MDR9900127.1"/>
    <property type="molecule type" value="Genomic_DNA"/>
</dbReference>
<feature type="domain" description="Transposase Synechocystis PCC 6803" evidence="1">
    <location>
        <begin position="3"/>
        <end position="123"/>
    </location>
</feature>
<dbReference type="InterPro" id="IPR036388">
    <property type="entry name" value="WH-like_DNA-bd_sf"/>
</dbReference>
<dbReference type="Pfam" id="PF01710">
    <property type="entry name" value="HTH_Tnp_IS630"/>
    <property type="match status" value="1"/>
</dbReference>
<accession>A0AAP5IG65</accession>
<dbReference type="Gene3D" id="1.10.10.10">
    <property type="entry name" value="Winged helix-like DNA-binding domain superfamily/Winged helix DNA-binding domain"/>
    <property type="match status" value="1"/>
</dbReference>
<dbReference type="InterPro" id="IPR009057">
    <property type="entry name" value="Homeodomain-like_sf"/>
</dbReference>
<comment type="caution">
    <text evidence="2">The sequence shown here is derived from an EMBL/GenBank/DDBJ whole genome shotgun (WGS) entry which is preliminary data.</text>
</comment>
<keyword evidence="3" id="KW-1185">Reference proteome</keyword>
<dbReference type="Proteomes" id="UP000667802">
    <property type="component" value="Unassembled WGS sequence"/>
</dbReference>
<organism evidence="2 3">
    <name type="scientific">Aetokthonos hydrillicola Thurmond2011</name>
    <dbReference type="NCBI Taxonomy" id="2712845"/>
    <lineage>
        <taxon>Bacteria</taxon>
        <taxon>Bacillati</taxon>
        <taxon>Cyanobacteriota</taxon>
        <taxon>Cyanophyceae</taxon>
        <taxon>Nostocales</taxon>
        <taxon>Hapalosiphonaceae</taxon>
        <taxon>Aetokthonos</taxon>
    </lineage>
</organism>
<proteinExistence type="predicted"/>
<gene>
    <name evidence="2" type="ORF">G7B40_037095</name>
</gene>
<sequence length="184" mass="21309">MRAYSIDFREKIVKAYSQGDTSVRKLADRFGVAKSFVQKILLMNKQKGHVKPGQQGGTMKGELDGSVAELTTMVEKYPDATLLEYCEYWGVTYNHWVSTSTMCRALQKQKLTLKKKTLRSSQAQTERVQKLRTEFWQKIKLIDPENLVFIDEMGVLLGLTRTDARSRYGSRVYDFKPFYRGEEQ</sequence>
<dbReference type="SUPFAM" id="SSF46689">
    <property type="entry name" value="Homeodomain-like"/>
    <property type="match status" value="1"/>
</dbReference>